<feature type="transmembrane region" description="Helical" evidence="1">
    <location>
        <begin position="94"/>
        <end position="112"/>
    </location>
</feature>
<dbReference type="PATRIC" id="fig|29536.5.peg.2211"/>
<accession>A0A199XPI7</accession>
<protein>
    <submittedName>
        <fullName evidence="2">Uncharacterized protein</fullName>
    </submittedName>
</protein>
<organism evidence="2 3">
    <name type="scientific">Flavobacterium succinicans</name>
    <dbReference type="NCBI Taxonomy" id="29536"/>
    <lineage>
        <taxon>Bacteria</taxon>
        <taxon>Pseudomonadati</taxon>
        <taxon>Bacteroidota</taxon>
        <taxon>Flavobacteriia</taxon>
        <taxon>Flavobacteriales</taxon>
        <taxon>Flavobacteriaceae</taxon>
        <taxon>Flavobacterium</taxon>
    </lineage>
</organism>
<keyword evidence="1" id="KW-1133">Transmembrane helix</keyword>
<gene>
    <name evidence="2" type="ORF">FLB_21140</name>
</gene>
<keyword evidence="1" id="KW-0812">Transmembrane</keyword>
<keyword evidence="1" id="KW-0472">Membrane</keyword>
<comment type="caution">
    <text evidence="2">The sequence shown here is derived from an EMBL/GenBank/DDBJ whole genome shotgun (WGS) entry which is preliminary data.</text>
</comment>
<keyword evidence="3" id="KW-1185">Reference proteome</keyword>
<dbReference type="EMBL" id="JMTM01000060">
    <property type="protein sequence ID" value="OAZ03327.1"/>
    <property type="molecule type" value="Genomic_DNA"/>
</dbReference>
<feature type="transmembrane region" description="Helical" evidence="1">
    <location>
        <begin position="181"/>
        <end position="200"/>
    </location>
</feature>
<dbReference type="OrthoDB" id="1188278at2"/>
<proteinExistence type="predicted"/>
<evidence type="ECO:0000313" key="2">
    <source>
        <dbReference type="EMBL" id="OAZ03327.1"/>
    </source>
</evidence>
<dbReference type="AlphaFoldDB" id="A0A199XPI7"/>
<reference evidence="2 3" key="1">
    <citation type="submission" date="2016-06" db="EMBL/GenBank/DDBJ databases">
        <title>Draft genome sequence of Flavobacterium succinicans strain DD5b.</title>
        <authorList>
            <person name="Poehlein A."/>
            <person name="Daniel R."/>
            <person name="Simeonova D.D."/>
        </authorList>
    </citation>
    <scope>NUCLEOTIDE SEQUENCE [LARGE SCALE GENOMIC DNA]</scope>
    <source>
        <strain evidence="2 3">DD5b</strain>
    </source>
</reference>
<name>A0A199XPI7_9FLAO</name>
<sequence>MKLTTEQINQIDTFLERNDVKYLDIKLELLDHIASQIEALMNDHNSSFEEAFIIIKDNWKPRLLSSSSFLIGIIYSFPKIVLDRLLARMKKYHLFILCLSIFIYIPMFYYKSHIHAFLAPFDELVNITAIVSCSIICLVVIRINFHSIPTSYRFLVNQSAPIIILSFFILLLDHEVIELKIFYTLLMLFQAIVAFQNYRWHTSFFKKMTKA</sequence>
<feature type="transmembrane region" description="Helical" evidence="1">
    <location>
        <begin position="124"/>
        <end position="145"/>
    </location>
</feature>
<evidence type="ECO:0000256" key="1">
    <source>
        <dbReference type="SAM" id="Phobius"/>
    </source>
</evidence>
<evidence type="ECO:0000313" key="3">
    <source>
        <dbReference type="Proteomes" id="UP000093807"/>
    </source>
</evidence>
<dbReference type="Proteomes" id="UP000093807">
    <property type="component" value="Unassembled WGS sequence"/>
</dbReference>
<dbReference type="RefSeq" id="WP_064715910.1">
    <property type="nucleotide sequence ID" value="NZ_JMTM01000060.1"/>
</dbReference>
<feature type="transmembrane region" description="Helical" evidence="1">
    <location>
        <begin position="152"/>
        <end position="169"/>
    </location>
</feature>